<feature type="region of interest" description="Disordered" evidence="1">
    <location>
        <begin position="26"/>
        <end position="48"/>
    </location>
</feature>
<gene>
    <name evidence="2" type="ORF">STSP2_01728</name>
</gene>
<dbReference type="Proteomes" id="UP000189674">
    <property type="component" value="Chromosome"/>
</dbReference>
<dbReference type="OrthoDB" id="9876230at2"/>
<dbReference type="STRING" id="1936003.STSP2_01728"/>
<dbReference type="KEGG" id="alus:STSP2_01728"/>
<evidence type="ECO:0000256" key="1">
    <source>
        <dbReference type="SAM" id="MobiDB-lite"/>
    </source>
</evidence>
<sequence precursor="true">MNRHITTLAVLFTCIFAAFSPAETKEKGGKNEQSAIKNEQKQDKTSQKIPTTVDGIIEKLRDRTSKLDTYKANINYLFIQDPELLDSRRLQKGKLYYKKTKDGSGLKIEFSTVKQDDAPEEKRKEELFFDGVWLTRIDYRNETVNSYQQVPEDKPVDAFDFVSQNFPMVGFSHAKDLRKQFEIELIDSDTKPTDSDDKKMEDTIHLRMKVKEGSVYEEDYKLIDFWVDKKLFLPKRIRSVSVEDDIYDITLLDAKVNKKIENSIFSVEHPSSFSKNREPLKQN</sequence>
<name>A0A1U9NLV1_9BACT</name>
<protein>
    <submittedName>
        <fullName evidence="2">Outer membrane lipoprotein-sorting protein</fullName>
    </submittedName>
</protein>
<evidence type="ECO:0000313" key="2">
    <source>
        <dbReference type="EMBL" id="AQT68560.1"/>
    </source>
</evidence>
<dbReference type="EMBL" id="CP019791">
    <property type="protein sequence ID" value="AQT68560.1"/>
    <property type="molecule type" value="Genomic_DNA"/>
</dbReference>
<reference evidence="3" key="1">
    <citation type="submission" date="2017-02" db="EMBL/GenBank/DDBJ databases">
        <title>Comparative genomics and description of representatives of a novel lineage of planctomycetes thriving in anoxic sediments.</title>
        <authorList>
            <person name="Spring S."/>
            <person name="Bunk B."/>
            <person name="Sproer C."/>
        </authorList>
    </citation>
    <scope>NUCLEOTIDE SEQUENCE [LARGE SCALE GENOMIC DNA]</scope>
    <source>
        <strain evidence="3">ST-NAGAB-D1</strain>
    </source>
</reference>
<keyword evidence="3" id="KW-1185">Reference proteome</keyword>
<organism evidence="2 3">
    <name type="scientific">Anaerohalosphaera lusitana</name>
    <dbReference type="NCBI Taxonomy" id="1936003"/>
    <lineage>
        <taxon>Bacteria</taxon>
        <taxon>Pseudomonadati</taxon>
        <taxon>Planctomycetota</taxon>
        <taxon>Phycisphaerae</taxon>
        <taxon>Sedimentisphaerales</taxon>
        <taxon>Anaerohalosphaeraceae</taxon>
        <taxon>Anaerohalosphaera</taxon>
    </lineage>
</organism>
<keyword evidence="2" id="KW-0449">Lipoprotein</keyword>
<evidence type="ECO:0000313" key="3">
    <source>
        <dbReference type="Proteomes" id="UP000189674"/>
    </source>
</evidence>
<dbReference type="RefSeq" id="WP_146661660.1">
    <property type="nucleotide sequence ID" value="NZ_CP019791.1"/>
</dbReference>
<dbReference type="AlphaFoldDB" id="A0A1U9NLV1"/>
<proteinExistence type="predicted"/>
<dbReference type="Gene3D" id="2.50.20.10">
    <property type="entry name" value="Lipoprotein localisation LolA/LolB/LppX"/>
    <property type="match status" value="1"/>
</dbReference>
<accession>A0A1U9NLV1</accession>